<dbReference type="SMART" id="SM00671">
    <property type="entry name" value="SEL1"/>
    <property type="match status" value="2"/>
</dbReference>
<reference evidence="8" key="1">
    <citation type="submission" date="2021-01" db="EMBL/GenBank/DDBJ databases">
        <authorList>
            <person name="Corre E."/>
            <person name="Pelletier E."/>
            <person name="Niang G."/>
            <person name="Scheremetjew M."/>
            <person name="Finn R."/>
            <person name="Kale V."/>
            <person name="Holt S."/>
            <person name="Cochrane G."/>
            <person name="Meng A."/>
            <person name="Brown T."/>
            <person name="Cohen L."/>
        </authorList>
    </citation>
    <scope>NUCLEOTIDE SEQUENCE</scope>
    <source>
        <strain evidence="8">GSO104</strain>
    </source>
</reference>
<feature type="domain" description="RING-type" evidence="6">
    <location>
        <begin position="70"/>
        <end position="118"/>
    </location>
</feature>
<dbReference type="PROSITE" id="PS01360">
    <property type="entry name" value="ZF_MYND_1"/>
    <property type="match status" value="1"/>
</dbReference>
<dbReference type="InterPro" id="IPR011990">
    <property type="entry name" value="TPR-like_helical_dom_sf"/>
</dbReference>
<feature type="domain" description="MYND-type" evidence="7">
    <location>
        <begin position="10"/>
        <end position="48"/>
    </location>
</feature>
<proteinExistence type="inferred from homology"/>
<dbReference type="InterPro" id="IPR002893">
    <property type="entry name" value="Znf_MYND"/>
</dbReference>
<dbReference type="SUPFAM" id="SSF144232">
    <property type="entry name" value="HIT/MYND zinc finger-like"/>
    <property type="match status" value="1"/>
</dbReference>
<evidence type="ECO:0000259" key="6">
    <source>
        <dbReference type="PROSITE" id="PS50089"/>
    </source>
</evidence>
<organism evidence="8">
    <name type="scientific">Ditylum brightwellii</name>
    <dbReference type="NCBI Taxonomy" id="49249"/>
    <lineage>
        <taxon>Eukaryota</taxon>
        <taxon>Sar</taxon>
        <taxon>Stramenopiles</taxon>
        <taxon>Ochrophyta</taxon>
        <taxon>Bacillariophyta</taxon>
        <taxon>Mediophyceae</taxon>
        <taxon>Lithodesmiophycidae</taxon>
        <taxon>Lithodesmiales</taxon>
        <taxon>Lithodesmiaceae</taxon>
        <taxon>Ditylum</taxon>
    </lineage>
</organism>
<evidence type="ECO:0008006" key="9">
    <source>
        <dbReference type="Google" id="ProtNLM"/>
    </source>
</evidence>
<dbReference type="InterPro" id="IPR001841">
    <property type="entry name" value="Znf_RING"/>
</dbReference>
<dbReference type="InterPro" id="IPR050767">
    <property type="entry name" value="Sel1_AlgK"/>
</dbReference>
<sequence>MSTPAASTQCAACGKSSNDLKTCNACKLVKYCNVTCQKAHRPKHKTACKNRAAELHEKALFSPPPPKQDCPICCLPLPISKSEIQYQYCCGQHLCKGCIFFHMKEFSNQEVYNCPFCRMPATIDDDAEYLRRIHARIDAGDAEAMNCLGCKYSDGEKGLTKNHQKAMEWWNKAAKLGSSTANRNIAAAYYDGRGVPKDPKKEKYYHEIAAMARHVSSRSVLGTIEYNEGHFDRAYKHWVMAAKAGCTDSLKEVQEGFENRFVTKEQYEETLVAFKDSVDEMQSVQRDHAVAFTSLC</sequence>
<evidence type="ECO:0000256" key="3">
    <source>
        <dbReference type="ARBA" id="ARBA00022833"/>
    </source>
</evidence>
<dbReference type="InterPro" id="IPR006597">
    <property type="entry name" value="Sel1-like"/>
</dbReference>
<keyword evidence="2 5" id="KW-0863">Zinc-finger</keyword>
<protein>
    <recommendedName>
        <fullName evidence="9">MYND-type domain-containing protein</fullName>
    </recommendedName>
</protein>
<dbReference type="PANTHER" id="PTHR11102">
    <property type="entry name" value="SEL-1-LIKE PROTEIN"/>
    <property type="match status" value="1"/>
</dbReference>
<dbReference type="PROSITE" id="PS50865">
    <property type="entry name" value="ZF_MYND_2"/>
    <property type="match status" value="1"/>
</dbReference>
<evidence type="ECO:0000256" key="4">
    <source>
        <dbReference type="ARBA" id="ARBA00038101"/>
    </source>
</evidence>
<evidence type="ECO:0000259" key="7">
    <source>
        <dbReference type="PROSITE" id="PS50865"/>
    </source>
</evidence>
<name>A0A7S4S4C5_9STRA</name>
<evidence type="ECO:0000256" key="5">
    <source>
        <dbReference type="PROSITE-ProRule" id="PRU00134"/>
    </source>
</evidence>
<dbReference type="GO" id="GO:0008270">
    <property type="term" value="F:zinc ion binding"/>
    <property type="evidence" value="ECO:0007669"/>
    <property type="project" value="UniProtKB-KW"/>
</dbReference>
<dbReference type="PROSITE" id="PS50089">
    <property type="entry name" value="ZF_RING_2"/>
    <property type="match status" value="1"/>
</dbReference>
<accession>A0A7S4S4C5</accession>
<evidence type="ECO:0000256" key="1">
    <source>
        <dbReference type="ARBA" id="ARBA00022723"/>
    </source>
</evidence>
<evidence type="ECO:0000256" key="2">
    <source>
        <dbReference type="ARBA" id="ARBA00022771"/>
    </source>
</evidence>
<dbReference type="PANTHER" id="PTHR11102:SF160">
    <property type="entry name" value="ERAD-ASSOCIATED E3 UBIQUITIN-PROTEIN LIGASE COMPONENT HRD3"/>
    <property type="match status" value="1"/>
</dbReference>
<dbReference type="Gene3D" id="6.10.140.2220">
    <property type="match status" value="1"/>
</dbReference>
<evidence type="ECO:0000313" key="8">
    <source>
        <dbReference type="EMBL" id="CAE4633128.1"/>
    </source>
</evidence>
<gene>
    <name evidence="8" type="ORF">DBRI00130_LOCUS28531</name>
</gene>
<dbReference type="AlphaFoldDB" id="A0A7S4S4C5"/>
<dbReference type="Pfam" id="PF08238">
    <property type="entry name" value="Sel1"/>
    <property type="match status" value="2"/>
</dbReference>
<dbReference type="Pfam" id="PF01753">
    <property type="entry name" value="zf-MYND"/>
    <property type="match status" value="1"/>
</dbReference>
<dbReference type="SUPFAM" id="SSF57850">
    <property type="entry name" value="RING/U-box"/>
    <property type="match status" value="1"/>
</dbReference>
<dbReference type="SUPFAM" id="SSF81901">
    <property type="entry name" value="HCP-like"/>
    <property type="match status" value="1"/>
</dbReference>
<dbReference type="EMBL" id="HBNS01036528">
    <property type="protein sequence ID" value="CAE4633128.1"/>
    <property type="molecule type" value="Transcribed_RNA"/>
</dbReference>
<keyword evidence="1" id="KW-0479">Metal-binding</keyword>
<dbReference type="Gene3D" id="1.25.40.10">
    <property type="entry name" value="Tetratricopeptide repeat domain"/>
    <property type="match status" value="1"/>
</dbReference>
<comment type="similarity">
    <text evidence="4">Belongs to the sel-1 family.</text>
</comment>
<keyword evidence="3" id="KW-0862">Zinc</keyword>